<reference evidence="6" key="2">
    <citation type="submission" date="2021-03" db="UniProtKB">
        <authorList>
            <consortium name="EnsemblPlants"/>
        </authorList>
    </citation>
    <scope>IDENTIFICATION</scope>
</reference>
<dbReference type="InterPro" id="IPR032867">
    <property type="entry name" value="DYW_dom"/>
</dbReference>
<dbReference type="InterPro" id="IPR046960">
    <property type="entry name" value="PPR_At4g14850-like_plant"/>
</dbReference>
<feature type="repeat" description="PPR" evidence="4">
    <location>
        <begin position="550"/>
        <end position="584"/>
    </location>
</feature>
<feature type="repeat" description="PPR" evidence="4">
    <location>
        <begin position="788"/>
        <end position="822"/>
    </location>
</feature>
<dbReference type="EMBL" id="UZAU01000223">
    <property type="status" value="NOT_ANNOTATED_CDS"/>
    <property type="molecule type" value="Genomic_DNA"/>
</dbReference>
<dbReference type="Gene3D" id="1.25.40.10">
    <property type="entry name" value="Tetratricopeptide repeat domain"/>
    <property type="match status" value="6"/>
</dbReference>
<comment type="similarity">
    <text evidence="1">Belongs to the PPR family. PCMP-H subfamily.</text>
</comment>
<dbReference type="Pfam" id="PF20431">
    <property type="entry name" value="E_motif"/>
    <property type="match status" value="1"/>
</dbReference>
<organism evidence="6 7">
    <name type="scientific">Cannabis sativa</name>
    <name type="common">Hemp</name>
    <name type="synonym">Marijuana</name>
    <dbReference type="NCBI Taxonomy" id="3483"/>
    <lineage>
        <taxon>Eukaryota</taxon>
        <taxon>Viridiplantae</taxon>
        <taxon>Streptophyta</taxon>
        <taxon>Embryophyta</taxon>
        <taxon>Tracheophyta</taxon>
        <taxon>Spermatophyta</taxon>
        <taxon>Magnoliopsida</taxon>
        <taxon>eudicotyledons</taxon>
        <taxon>Gunneridae</taxon>
        <taxon>Pentapetalae</taxon>
        <taxon>rosids</taxon>
        <taxon>fabids</taxon>
        <taxon>Rosales</taxon>
        <taxon>Cannabaceae</taxon>
        <taxon>Cannabis</taxon>
    </lineage>
</organism>
<dbReference type="GO" id="GO:0008270">
    <property type="term" value="F:zinc ion binding"/>
    <property type="evidence" value="ECO:0007669"/>
    <property type="project" value="InterPro"/>
</dbReference>
<evidence type="ECO:0000313" key="6">
    <source>
        <dbReference type="EnsemblPlants" id="cds.evm.model.02.1797"/>
    </source>
</evidence>
<dbReference type="FunFam" id="1.25.40.10:FF:000280">
    <property type="entry name" value="Pentatricopeptide repeat-containing protein"/>
    <property type="match status" value="1"/>
</dbReference>
<dbReference type="EnsemblPlants" id="evm.model.02.1797">
    <property type="protein sequence ID" value="cds.evm.model.02.1797"/>
    <property type="gene ID" value="evm.TU.02.1797"/>
</dbReference>
<evidence type="ECO:0000259" key="5">
    <source>
        <dbReference type="Pfam" id="PF14432"/>
    </source>
</evidence>
<evidence type="ECO:0000256" key="1">
    <source>
        <dbReference type="ARBA" id="ARBA00006643"/>
    </source>
</evidence>
<name>A0A803NV56_CANSA</name>
<feature type="repeat" description="PPR" evidence="4">
    <location>
        <begin position="515"/>
        <end position="549"/>
    </location>
</feature>
<feature type="repeat" description="PPR" evidence="4">
    <location>
        <begin position="651"/>
        <end position="685"/>
    </location>
</feature>
<keyword evidence="2" id="KW-0677">Repeat</keyword>
<evidence type="ECO:0000256" key="4">
    <source>
        <dbReference type="PROSITE-ProRule" id="PRU00708"/>
    </source>
</evidence>
<evidence type="ECO:0000256" key="2">
    <source>
        <dbReference type="ARBA" id="ARBA00022737"/>
    </source>
</evidence>
<comment type="similarity">
    <text evidence="3">Belongs to the PPR family. PCMP-E subfamily.</text>
</comment>
<dbReference type="AlphaFoldDB" id="A0A803NV56"/>
<dbReference type="Proteomes" id="UP000596661">
    <property type="component" value="Chromosome 2"/>
</dbReference>
<dbReference type="NCBIfam" id="TIGR00756">
    <property type="entry name" value="PPR"/>
    <property type="match status" value="7"/>
</dbReference>
<dbReference type="OMA" id="WIQIEQG"/>
<feature type="repeat" description="PPR" evidence="4">
    <location>
        <begin position="344"/>
        <end position="378"/>
    </location>
</feature>
<dbReference type="PANTHER" id="PTHR47926:SF539">
    <property type="entry name" value="DYW DOMAIN-CONTAINING PROTEIN"/>
    <property type="match status" value="1"/>
</dbReference>
<feature type="repeat" description="PPR" evidence="4">
    <location>
        <begin position="686"/>
        <end position="716"/>
    </location>
</feature>
<dbReference type="FunFam" id="1.25.40.10:FF:000205">
    <property type="entry name" value="Pentatricopeptide repeat-containing protein, mitochondrial"/>
    <property type="match status" value="1"/>
</dbReference>
<dbReference type="InterPro" id="IPR046848">
    <property type="entry name" value="E_motif"/>
</dbReference>
<evidence type="ECO:0000313" key="7">
    <source>
        <dbReference type="Proteomes" id="UP000596661"/>
    </source>
</evidence>
<dbReference type="FunFam" id="1.25.40.10:FF:000393">
    <property type="entry name" value="Pentatricopeptide repeat-containing protein At1g20230"/>
    <property type="match status" value="1"/>
</dbReference>
<evidence type="ECO:0000256" key="3">
    <source>
        <dbReference type="ARBA" id="ARBA00061659"/>
    </source>
</evidence>
<feature type="domain" description="DYW" evidence="5">
    <location>
        <begin position="866"/>
        <end position="958"/>
    </location>
</feature>
<dbReference type="InterPro" id="IPR002885">
    <property type="entry name" value="PPR_rpt"/>
</dbReference>
<sequence length="958" mass="108695">MRFMHSFLTVQTTCSLLGNHQASMDKLATFHNLNPLFLQNTRLSKPHRICSLNFLCVRVRSTTYETPLSLSSLPCPLPKLHFLDEVAKIKTLSSVKVLHAQMIKKETLDNTDEIKSLITSYLEFGDFKSATMVFIMGCPRNYLMWMSFVEELRSFGGNPVEILQVFSELQCGGVIFDSEVLTLILKLCACLKDSWLGVAIHCCLIKRGFDMDVYLKTELISFYGTCWGIERAKQVFGEMSDREGILWNEMILLNLKNERWLKALELFKGMQFSFVKTNISTILKVLRACGKIGALDEGKQIHGYVLRRALDSNLSICDSLITMYSRNNRIKQARTVFDSMKDYSLSSWNAIISSYALFGYFSDAWNLLNEMKRYNLKPDIVTWNCLLSGHSRHSSYEMVLTILRRMQSVGFKPNSSSITSVLQSVIELDSLEFGKEIHGFVIRNGLDNDVYVGTSLLDMYIKSDCLSHAQAVFNAMKKRNIFSWNALISGYSYKGLFEDAEKLLNFMVEEGIKPDLVTWNGLCSGYSLWGLNKEARAVIDRIKSSGLTPNVVSWTALISGCSQNGNHTDALKYLIEMQEEGINPNSATMSILLRVCAGLSLLHKGEEIHCLSIRIGLIEDVFVATALIDMYSKAGNLGIALRVFRNIQKKTLASWNCMIMGFSIHGFGKEAISLFDEMCNAGVQPDAITFTALLSGCKNSGLVKEGWKLFDSMSQDYNIDPTIEHCCCLVDLLGRVGYLDQAWSFIETMPLTPDASIWGALLASCRTHRNLEFAEIAAKNLFKLEPYNSANYVLMMNLYAMSNRWEDVERVKSLMSKRGVKISQVWSWIQIDQTIHMFSAEGKPHPDTGKVYFELYQLVSEMKKLGYVPDMNCIHQNLDKEKKENMLLSHTEKLAITYGLMNTKDGVPIRVIKNTRVCSDCHEAAKYMSLIRNREIFLRDGLRFHHIKEGKCTCNDCW</sequence>
<dbReference type="GO" id="GO:0009451">
    <property type="term" value="P:RNA modification"/>
    <property type="evidence" value="ECO:0007669"/>
    <property type="project" value="InterPro"/>
</dbReference>
<proteinExistence type="inferred from homology"/>
<dbReference type="Pfam" id="PF01535">
    <property type="entry name" value="PPR"/>
    <property type="match status" value="3"/>
</dbReference>
<dbReference type="Pfam" id="PF13041">
    <property type="entry name" value="PPR_2"/>
    <property type="match status" value="4"/>
</dbReference>
<dbReference type="Gramene" id="evm.model.02.1797">
    <property type="protein sequence ID" value="cds.evm.model.02.1797"/>
    <property type="gene ID" value="evm.TU.02.1797"/>
</dbReference>
<accession>A0A803NV56</accession>
<dbReference type="InterPro" id="IPR011990">
    <property type="entry name" value="TPR-like_helical_dom_sf"/>
</dbReference>
<feature type="repeat" description="PPR" evidence="4">
    <location>
        <begin position="379"/>
        <end position="413"/>
    </location>
</feature>
<dbReference type="GO" id="GO:0005739">
    <property type="term" value="C:mitochondrion"/>
    <property type="evidence" value="ECO:0007669"/>
    <property type="project" value="UniProtKB-ARBA"/>
</dbReference>
<keyword evidence="7" id="KW-1185">Reference proteome</keyword>
<dbReference type="PANTHER" id="PTHR47926">
    <property type="entry name" value="PENTATRICOPEPTIDE REPEAT-CONTAINING PROTEIN"/>
    <property type="match status" value="1"/>
</dbReference>
<reference evidence="6" key="1">
    <citation type="submission" date="2018-11" db="EMBL/GenBank/DDBJ databases">
        <authorList>
            <person name="Grassa J C."/>
        </authorList>
    </citation>
    <scope>NUCLEOTIDE SEQUENCE [LARGE SCALE GENOMIC DNA]</scope>
</reference>
<dbReference type="Pfam" id="PF14432">
    <property type="entry name" value="DYW_deaminase"/>
    <property type="match status" value="1"/>
</dbReference>
<dbReference type="FunFam" id="1.25.40.10:FF:000144">
    <property type="entry name" value="Pentatricopeptide repeat-containing protein, mitochondrial"/>
    <property type="match status" value="1"/>
</dbReference>
<feature type="repeat" description="PPR" evidence="4">
    <location>
        <begin position="480"/>
        <end position="514"/>
    </location>
</feature>
<dbReference type="PROSITE" id="PS51375">
    <property type="entry name" value="PPR"/>
    <property type="match status" value="8"/>
</dbReference>
<dbReference type="FunFam" id="1.25.40.10:FF:000782">
    <property type="entry name" value="Pentatricopeptide repeat-containing protein"/>
    <property type="match status" value="1"/>
</dbReference>
<dbReference type="GO" id="GO:0003723">
    <property type="term" value="F:RNA binding"/>
    <property type="evidence" value="ECO:0007669"/>
    <property type="project" value="InterPro"/>
</dbReference>
<protein>
    <recommendedName>
        <fullName evidence="5">DYW domain-containing protein</fullName>
    </recommendedName>
</protein>